<evidence type="ECO:0000256" key="5">
    <source>
        <dbReference type="ARBA" id="ARBA00023136"/>
    </source>
</evidence>
<feature type="domain" description="DUF202" evidence="7">
    <location>
        <begin position="21"/>
        <end position="86"/>
    </location>
</feature>
<organism evidence="8 9">
    <name type="scientific">Nocardioides dubius</name>
    <dbReference type="NCBI Taxonomy" id="317019"/>
    <lineage>
        <taxon>Bacteria</taxon>
        <taxon>Bacillati</taxon>
        <taxon>Actinomycetota</taxon>
        <taxon>Actinomycetes</taxon>
        <taxon>Propionibacteriales</taxon>
        <taxon>Nocardioidaceae</taxon>
        <taxon>Nocardioides</taxon>
    </lineage>
</organism>
<dbReference type="InterPro" id="IPR003807">
    <property type="entry name" value="DUF202"/>
</dbReference>
<evidence type="ECO:0000256" key="3">
    <source>
        <dbReference type="ARBA" id="ARBA00022692"/>
    </source>
</evidence>
<dbReference type="EMBL" id="BAAALG010000011">
    <property type="protein sequence ID" value="GAA1107175.1"/>
    <property type="molecule type" value="Genomic_DNA"/>
</dbReference>
<dbReference type="Proteomes" id="UP001501581">
    <property type="component" value="Unassembled WGS sequence"/>
</dbReference>
<evidence type="ECO:0000256" key="4">
    <source>
        <dbReference type="ARBA" id="ARBA00022989"/>
    </source>
</evidence>
<proteinExistence type="predicted"/>
<evidence type="ECO:0000313" key="8">
    <source>
        <dbReference type="EMBL" id="GAA1107175.1"/>
    </source>
</evidence>
<protein>
    <recommendedName>
        <fullName evidence="7">DUF202 domain-containing protein</fullName>
    </recommendedName>
</protein>
<feature type="transmembrane region" description="Helical" evidence="6">
    <location>
        <begin position="30"/>
        <end position="50"/>
    </location>
</feature>
<accession>A0ABN1TXK7</accession>
<keyword evidence="9" id="KW-1185">Reference proteome</keyword>
<evidence type="ECO:0000256" key="6">
    <source>
        <dbReference type="SAM" id="Phobius"/>
    </source>
</evidence>
<evidence type="ECO:0000313" key="9">
    <source>
        <dbReference type="Proteomes" id="UP001501581"/>
    </source>
</evidence>
<evidence type="ECO:0000256" key="1">
    <source>
        <dbReference type="ARBA" id="ARBA00004651"/>
    </source>
</evidence>
<name>A0ABN1TXK7_9ACTN</name>
<feature type="transmembrane region" description="Helical" evidence="6">
    <location>
        <begin position="62"/>
        <end position="81"/>
    </location>
</feature>
<dbReference type="PANTHER" id="PTHR34187:SF2">
    <property type="entry name" value="DUF202 DOMAIN-CONTAINING PROTEIN"/>
    <property type="match status" value="1"/>
</dbReference>
<evidence type="ECO:0000256" key="2">
    <source>
        <dbReference type="ARBA" id="ARBA00022475"/>
    </source>
</evidence>
<sequence length="119" mass="12503">MAPERRWPRSVYAEGAEPDYRFSFANERTFLAWIRTALALLVAGVAVDVVDLSLSNGAQKALAVLLVAAGLLTTIAAWGRWAMAERAVRRGAALPSFGIGAGLALVLIVAAAIALAGLR</sequence>
<comment type="caution">
    <text evidence="8">The sequence shown here is derived from an EMBL/GenBank/DDBJ whole genome shotgun (WGS) entry which is preliminary data.</text>
</comment>
<reference evidence="8 9" key="1">
    <citation type="journal article" date="2019" name="Int. J. Syst. Evol. Microbiol.">
        <title>The Global Catalogue of Microorganisms (GCM) 10K type strain sequencing project: providing services to taxonomists for standard genome sequencing and annotation.</title>
        <authorList>
            <consortium name="The Broad Institute Genomics Platform"/>
            <consortium name="The Broad Institute Genome Sequencing Center for Infectious Disease"/>
            <person name="Wu L."/>
            <person name="Ma J."/>
        </authorList>
    </citation>
    <scope>NUCLEOTIDE SEQUENCE [LARGE SCALE GENOMIC DNA]</scope>
    <source>
        <strain evidence="8 9">JCM 13008</strain>
    </source>
</reference>
<keyword evidence="4 6" id="KW-1133">Transmembrane helix</keyword>
<dbReference type="RefSeq" id="WP_343995512.1">
    <property type="nucleotide sequence ID" value="NZ_BAAALG010000011.1"/>
</dbReference>
<keyword evidence="2" id="KW-1003">Cell membrane</keyword>
<dbReference type="PANTHER" id="PTHR34187">
    <property type="entry name" value="FGR18P"/>
    <property type="match status" value="1"/>
</dbReference>
<gene>
    <name evidence="8" type="ORF">GCM10009668_28900</name>
</gene>
<comment type="subcellular location">
    <subcellularLocation>
        <location evidence="1">Cell membrane</location>
        <topology evidence="1">Multi-pass membrane protein</topology>
    </subcellularLocation>
</comment>
<keyword evidence="3 6" id="KW-0812">Transmembrane</keyword>
<dbReference type="InterPro" id="IPR052053">
    <property type="entry name" value="IM_YidH-like"/>
</dbReference>
<keyword evidence="5 6" id="KW-0472">Membrane</keyword>
<evidence type="ECO:0000259" key="7">
    <source>
        <dbReference type="Pfam" id="PF02656"/>
    </source>
</evidence>
<feature type="transmembrane region" description="Helical" evidence="6">
    <location>
        <begin position="93"/>
        <end position="118"/>
    </location>
</feature>
<dbReference type="Pfam" id="PF02656">
    <property type="entry name" value="DUF202"/>
    <property type="match status" value="1"/>
</dbReference>